<reference evidence="1 2" key="1">
    <citation type="journal article" date="2018" name="PLoS Genet.">
        <title>Population sequencing reveals clonal diversity and ancestral inbreeding in the grapevine cultivar Chardonnay.</title>
        <authorList>
            <person name="Roach M.J."/>
            <person name="Johnson D.L."/>
            <person name="Bohlmann J."/>
            <person name="van Vuuren H.J."/>
            <person name="Jones S.J."/>
            <person name="Pretorius I.S."/>
            <person name="Schmidt S.A."/>
            <person name="Borneman A.R."/>
        </authorList>
    </citation>
    <scope>NUCLEOTIDE SEQUENCE [LARGE SCALE GENOMIC DNA]</scope>
    <source>
        <strain evidence="2">cv. Chardonnay</strain>
        <tissue evidence="1">Leaf</tissue>
    </source>
</reference>
<comment type="caution">
    <text evidence="1">The sequence shown here is derived from an EMBL/GenBank/DDBJ whole genome shotgun (WGS) entry which is preliminary data.</text>
</comment>
<gene>
    <name evidence="1" type="ORF">CK203_077520</name>
</gene>
<proteinExistence type="predicted"/>
<dbReference type="PANTHER" id="PTHR34427:SF5">
    <property type="entry name" value="DUF4283 DOMAIN-CONTAINING PROTEIN"/>
    <property type="match status" value="1"/>
</dbReference>
<dbReference type="AlphaFoldDB" id="A0A438DT89"/>
<evidence type="ECO:0000313" key="1">
    <source>
        <dbReference type="EMBL" id="RVW38716.1"/>
    </source>
</evidence>
<protein>
    <submittedName>
        <fullName evidence="1">Uncharacterized protein</fullName>
    </submittedName>
</protein>
<sequence>MGKGWNENGRSYSLVRDENMGVLSPIRCCGPGEEKLQYLYPKSYWNPSLARGDDLENLGIIMAKAWGLNGKIGLAKMGKGEKRSEAWVRIVGLPIFLWDPTVLRRVGEECGGFLAVDSQTENLEELQWAQLLVKTNNDDLPNALEISIEEVCYSLTLWWEIRPSIRKISSSSCGKINIPREEVGGEIIARAGQRMVEEEDDTRLETLQQLAKGRGGKRAGRGVIWI</sequence>
<dbReference type="Proteomes" id="UP000288805">
    <property type="component" value="Unassembled WGS sequence"/>
</dbReference>
<accession>A0A438DT89</accession>
<name>A0A438DT89_VITVI</name>
<dbReference type="PANTHER" id="PTHR34427">
    <property type="entry name" value="DUF4283 DOMAIN PROTEIN"/>
    <property type="match status" value="1"/>
</dbReference>
<evidence type="ECO:0000313" key="2">
    <source>
        <dbReference type="Proteomes" id="UP000288805"/>
    </source>
</evidence>
<dbReference type="EMBL" id="QGNW01001503">
    <property type="protein sequence ID" value="RVW38716.1"/>
    <property type="molecule type" value="Genomic_DNA"/>
</dbReference>
<organism evidence="1 2">
    <name type="scientific">Vitis vinifera</name>
    <name type="common">Grape</name>
    <dbReference type="NCBI Taxonomy" id="29760"/>
    <lineage>
        <taxon>Eukaryota</taxon>
        <taxon>Viridiplantae</taxon>
        <taxon>Streptophyta</taxon>
        <taxon>Embryophyta</taxon>
        <taxon>Tracheophyta</taxon>
        <taxon>Spermatophyta</taxon>
        <taxon>Magnoliopsida</taxon>
        <taxon>eudicotyledons</taxon>
        <taxon>Gunneridae</taxon>
        <taxon>Pentapetalae</taxon>
        <taxon>rosids</taxon>
        <taxon>Vitales</taxon>
        <taxon>Vitaceae</taxon>
        <taxon>Viteae</taxon>
        <taxon>Vitis</taxon>
    </lineage>
</organism>